<evidence type="ECO:0000313" key="1">
    <source>
        <dbReference type="EMBL" id="KAI0088197.1"/>
    </source>
</evidence>
<dbReference type="EMBL" id="MU274914">
    <property type="protein sequence ID" value="KAI0088197.1"/>
    <property type="molecule type" value="Genomic_DNA"/>
</dbReference>
<proteinExistence type="predicted"/>
<keyword evidence="2" id="KW-1185">Reference proteome</keyword>
<dbReference type="Proteomes" id="UP001055072">
    <property type="component" value="Unassembled WGS sequence"/>
</dbReference>
<reference evidence="1" key="1">
    <citation type="journal article" date="2021" name="Environ. Microbiol.">
        <title>Gene family expansions and transcriptome signatures uncover fungal adaptations to wood decay.</title>
        <authorList>
            <person name="Hage H."/>
            <person name="Miyauchi S."/>
            <person name="Viragh M."/>
            <person name="Drula E."/>
            <person name="Min B."/>
            <person name="Chaduli D."/>
            <person name="Navarro D."/>
            <person name="Favel A."/>
            <person name="Norest M."/>
            <person name="Lesage-Meessen L."/>
            <person name="Balint B."/>
            <person name="Merenyi Z."/>
            <person name="de Eugenio L."/>
            <person name="Morin E."/>
            <person name="Martinez A.T."/>
            <person name="Baldrian P."/>
            <person name="Stursova M."/>
            <person name="Martinez M.J."/>
            <person name="Novotny C."/>
            <person name="Magnuson J.K."/>
            <person name="Spatafora J.W."/>
            <person name="Maurice S."/>
            <person name="Pangilinan J."/>
            <person name="Andreopoulos W."/>
            <person name="LaButti K."/>
            <person name="Hundley H."/>
            <person name="Na H."/>
            <person name="Kuo A."/>
            <person name="Barry K."/>
            <person name="Lipzen A."/>
            <person name="Henrissat B."/>
            <person name="Riley R."/>
            <person name="Ahrendt S."/>
            <person name="Nagy L.G."/>
            <person name="Grigoriev I.V."/>
            <person name="Martin F."/>
            <person name="Rosso M.N."/>
        </authorList>
    </citation>
    <scope>NUCLEOTIDE SEQUENCE</scope>
    <source>
        <strain evidence="1">CBS 384.51</strain>
    </source>
</reference>
<comment type="caution">
    <text evidence="1">The sequence shown here is derived from an EMBL/GenBank/DDBJ whole genome shotgun (WGS) entry which is preliminary data.</text>
</comment>
<evidence type="ECO:0000313" key="2">
    <source>
        <dbReference type="Proteomes" id="UP001055072"/>
    </source>
</evidence>
<organism evidence="1 2">
    <name type="scientific">Irpex rosettiformis</name>
    <dbReference type="NCBI Taxonomy" id="378272"/>
    <lineage>
        <taxon>Eukaryota</taxon>
        <taxon>Fungi</taxon>
        <taxon>Dikarya</taxon>
        <taxon>Basidiomycota</taxon>
        <taxon>Agaricomycotina</taxon>
        <taxon>Agaricomycetes</taxon>
        <taxon>Polyporales</taxon>
        <taxon>Irpicaceae</taxon>
        <taxon>Irpex</taxon>
    </lineage>
</organism>
<name>A0ACB8U1J7_9APHY</name>
<accession>A0ACB8U1J7</accession>
<sequence>MALVKNGKLLFNERPQDYPIPGKTTVYDESETIDLDNVPLNGGYLLKVLCVSLDPYMRGRMKDSKSYVGGFEIGKPLSNFGVGVVLRTEFDNVKVGDHVYYMGMPFQKYVILPNLENARVIKNEENFPWTVYTGVLGMPGLTAYCAWKEYSRAKKGEVAFITTAGGPVGSFVVQLAKADGLKVIASAGSEEKVEFVKNLGADVVFNYKTTNTADVLEKEGPIDVYWDNVGGTTLDAALANAALHSRFIECGMISGYNVDAPPIRNLMNIVGRQITMTGFIIGFIAEKYLSDFYTEVPKLIKNGTIKYKEDVTNGLEYAGHVMEAVQRGTNKGKAVVVVADE</sequence>
<protein>
    <submittedName>
        <fullName evidence="1">Uncharacterized protein</fullName>
    </submittedName>
</protein>
<gene>
    <name evidence="1" type="ORF">BDY19DRAFT_949522</name>
</gene>